<dbReference type="InterPro" id="IPR002563">
    <property type="entry name" value="Flavin_Rdtase-like_dom"/>
</dbReference>
<dbReference type="GO" id="GO:0010181">
    <property type="term" value="F:FMN binding"/>
    <property type="evidence" value="ECO:0007669"/>
    <property type="project" value="InterPro"/>
</dbReference>
<dbReference type="InterPro" id="IPR012349">
    <property type="entry name" value="Split_barrel_FMN-bd"/>
</dbReference>
<evidence type="ECO:0000313" key="5">
    <source>
        <dbReference type="Proteomes" id="UP000005038"/>
    </source>
</evidence>
<dbReference type="InterPro" id="IPR050268">
    <property type="entry name" value="NADH-dep_flavin_reductase"/>
</dbReference>
<protein>
    <submittedName>
        <fullName evidence="4">NADH-dependent FMN reductase</fullName>
    </submittedName>
</protein>
<dbReference type="Proteomes" id="UP000005038">
    <property type="component" value="Unassembled WGS sequence"/>
</dbReference>
<dbReference type="EMBL" id="BAFB01000136">
    <property type="protein sequence ID" value="GAB35074.1"/>
    <property type="molecule type" value="Genomic_DNA"/>
</dbReference>
<dbReference type="AlphaFoldDB" id="H5TNL6"/>
<dbReference type="PANTHER" id="PTHR30466:SF1">
    <property type="entry name" value="FMN REDUCTASE (NADH) RUTF"/>
    <property type="match status" value="1"/>
</dbReference>
<keyword evidence="2" id="KW-0560">Oxidoreductase</keyword>
<comment type="caution">
    <text evidence="4">The sequence shown here is derived from an EMBL/GenBank/DDBJ whole genome shotgun (WGS) entry which is preliminary data.</text>
</comment>
<dbReference type="SMART" id="SM00903">
    <property type="entry name" value="Flavin_Reduct"/>
    <property type="match status" value="1"/>
</dbReference>
<organism evidence="4 5">
    <name type="scientific">Gordonia otitidis (strain DSM 44809 / CCUG 52243 / JCM 12355 / NBRC 100426 / IFM 10032)</name>
    <dbReference type="NCBI Taxonomy" id="1108044"/>
    <lineage>
        <taxon>Bacteria</taxon>
        <taxon>Bacillati</taxon>
        <taxon>Actinomycetota</taxon>
        <taxon>Actinomycetes</taxon>
        <taxon>Mycobacteriales</taxon>
        <taxon>Gordoniaceae</taxon>
        <taxon>Gordonia</taxon>
    </lineage>
</organism>
<dbReference type="Pfam" id="PF01613">
    <property type="entry name" value="Flavin_Reduct"/>
    <property type="match status" value="1"/>
</dbReference>
<dbReference type="GO" id="GO:0006208">
    <property type="term" value="P:pyrimidine nucleobase catabolic process"/>
    <property type="evidence" value="ECO:0007669"/>
    <property type="project" value="TreeGrafter"/>
</dbReference>
<evidence type="ECO:0000256" key="2">
    <source>
        <dbReference type="ARBA" id="ARBA00023002"/>
    </source>
</evidence>
<dbReference type="SUPFAM" id="SSF50475">
    <property type="entry name" value="FMN-binding split barrel"/>
    <property type="match status" value="1"/>
</dbReference>
<keyword evidence="5" id="KW-1185">Reference proteome</keyword>
<reference evidence="4" key="1">
    <citation type="submission" date="2012-02" db="EMBL/GenBank/DDBJ databases">
        <title>Whole genome shotgun sequence of Gordonia otitidis NBRC 100426.</title>
        <authorList>
            <person name="Yoshida I."/>
            <person name="Hosoyama A."/>
            <person name="Tsuchikane K."/>
            <person name="Katsumata H."/>
            <person name="Yamazaki S."/>
            <person name="Fujita N."/>
        </authorList>
    </citation>
    <scope>NUCLEOTIDE SEQUENCE [LARGE SCALE GENOMIC DNA]</scope>
    <source>
        <strain evidence="4">NBRC 100426</strain>
    </source>
</reference>
<evidence type="ECO:0000256" key="1">
    <source>
        <dbReference type="ARBA" id="ARBA00008898"/>
    </source>
</evidence>
<dbReference type="PANTHER" id="PTHR30466">
    <property type="entry name" value="FLAVIN REDUCTASE"/>
    <property type="match status" value="1"/>
</dbReference>
<feature type="domain" description="Flavin reductase like" evidence="3">
    <location>
        <begin position="24"/>
        <end position="171"/>
    </location>
</feature>
<dbReference type="OrthoDB" id="9792858at2"/>
<dbReference type="Gene3D" id="2.30.110.10">
    <property type="entry name" value="Electron Transport, Fmn-binding Protein, Chain A"/>
    <property type="match status" value="1"/>
</dbReference>
<dbReference type="RefSeq" id="WP_007239299.1">
    <property type="nucleotide sequence ID" value="NZ_BAFB01000136.1"/>
</dbReference>
<evidence type="ECO:0000259" key="3">
    <source>
        <dbReference type="SMART" id="SM00903"/>
    </source>
</evidence>
<proteinExistence type="inferred from homology"/>
<gene>
    <name evidence="4" type="ORF">GOOTI_136_00120</name>
</gene>
<sequence>MTTTNPIGAEAAPRVDADSYRAIFRDHPAGVAVITADAGNGPAGLTATSVSSVSATPPMIVFSLSNASSAAPTIAAADTVVVHMMTADQMHHALTFATSGIDRFADRSTWTRLPSGEPLLQPAARWMRGKVVDRVIAGTATVLTVEVLETHIDNDADPSVPLVYHDRAWHTLGEHSRVS</sequence>
<dbReference type="GO" id="GO:0042602">
    <property type="term" value="F:riboflavin reductase (NADPH) activity"/>
    <property type="evidence" value="ECO:0007669"/>
    <property type="project" value="TreeGrafter"/>
</dbReference>
<name>H5TNL6_GORO1</name>
<accession>H5TNL6</accession>
<evidence type="ECO:0000313" key="4">
    <source>
        <dbReference type="EMBL" id="GAB35074.1"/>
    </source>
</evidence>
<dbReference type="STRING" id="1108044.GOOTI_136_00120"/>
<comment type="similarity">
    <text evidence="1">Belongs to the non-flavoprotein flavin reductase family.</text>
</comment>